<organism evidence="1 2">
    <name type="scientific">Oxytricha trifallax</name>
    <dbReference type="NCBI Taxonomy" id="1172189"/>
    <lineage>
        <taxon>Eukaryota</taxon>
        <taxon>Sar</taxon>
        <taxon>Alveolata</taxon>
        <taxon>Ciliophora</taxon>
        <taxon>Intramacronucleata</taxon>
        <taxon>Spirotrichea</taxon>
        <taxon>Stichotrichia</taxon>
        <taxon>Sporadotrichida</taxon>
        <taxon>Oxytrichidae</taxon>
        <taxon>Oxytrichinae</taxon>
        <taxon>Oxytricha</taxon>
    </lineage>
</organism>
<dbReference type="AlphaFoldDB" id="A0A073HYJ0"/>
<sequence>MELNKKGQLVYTEEFKKGVLDFRIKQSRDIIKNVFIDYARFRVKRKYYLDSVIQTLKIVQWEEKFANMSPQKVKRLRESLQEMIDIEVQRDATPWPFDNLIEIYQRKSLAEDIDRDSIIDIEHNIKSAQSCVISWEMGIDGGQKYIDNLIETMGILPSK</sequence>
<gene>
    <name evidence="1" type="ORF">OXYTRIMIC_204</name>
</gene>
<keyword evidence="2" id="KW-1185">Reference proteome</keyword>
<evidence type="ECO:0000313" key="2">
    <source>
        <dbReference type="Proteomes" id="UP000053232"/>
    </source>
</evidence>
<dbReference type="Proteomes" id="UP000053232">
    <property type="component" value="Unassembled WGS sequence"/>
</dbReference>
<name>A0A073HYJ0_9SPIT</name>
<accession>A0A073HYJ0</accession>
<dbReference type="EMBL" id="ARYC01000932">
    <property type="protein sequence ID" value="KEJ83053.1"/>
    <property type="molecule type" value="Genomic_DNA"/>
</dbReference>
<reference evidence="2" key="1">
    <citation type="journal article" date="2014" name="Cell">
        <title>The Architecture of a Scrambled Genome Reveals Massive Levels of Genomic Rearrangement during Development.</title>
        <authorList>
            <person name="Chen X."/>
            <person name="Bracht J.R."/>
            <person name="Goldman A.D."/>
            <person name="Dolzhenko E."/>
            <person name="Clay D.M."/>
            <person name="Swart E.C."/>
            <person name="Perlman D.H."/>
            <person name="Doak T.G."/>
            <person name="Stuart A."/>
            <person name="Amemiya C.T."/>
            <person name="Sebra R.P."/>
            <person name="Landweber L.F."/>
        </authorList>
    </citation>
    <scope>NUCLEOTIDE SEQUENCE [LARGE SCALE GENOMIC DNA]</scope>
    <source>
        <strain evidence="2">JRB310</strain>
    </source>
</reference>
<protein>
    <submittedName>
        <fullName evidence="1">Uncharacterized protein</fullName>
    </submittedName>
</protein>
<proteinExistence type="predicted"/>
<evidence type="ECO:0000313" key="1">
    <source>
        <dbReference type="EMBL" id="KEJ83053.1"/>
    </source>
</evidence>
<comment type="caution">
    <text evidence="1">The sequence shown here is derived from an EMBL/GenBank/DDBJ whole genome shotgun (WGS) entry which is preliminary data.</text>
</comment>